<dbReference type="InterPro" id="IPR002319">
    <property type="entry name" value="Phenylalanyl-tRNA_Synthase"/>
</dbReference>
<dbReference type="GO" id="GO:0000049">
    <property type="term" value="F:tRNA binding"/>
    <property type="evidence" value="ECO:0007669"/>
    <property type="project" value="InterPro"/>
</dbReference>
<dbReference type="AlphaFoldDB" id="A0AAD5GWD5"/>
<evidence type="ECO:0000256" key="11">
    <source>
        <dbReference type="ARBA" id="ARBA00022842"/>
    </source>
</evidence>
<dbReference type="EMBL" id="JAMZMK010001017">
    <property type="protein sequence ID" value="KAI7755559.1"/>
    <property type="molecule type" value="Genomic_DNA"/>
</dbReference>
<evidence type="ECO:0000256" key="4">
    <source>
        <dbReference type="ARBA" id="ARBA00011209"/>
    </source>
</evidence>
<evidence type="ECO:0000256" key="7">
    <source>
        <dbReference type="ARBA" id="ARBA00022598"/>
    </source>
</evidence>
<dbReference type="GO" id="GO:0004826">
    <property type="term" value="F:phenylalanine-tRNA ligase activity"/>
    <property type="evidence" value="ECO:0007669"/>
    <property type="project" value="UniProtKB-EC"/>
</dbReference>
<evidence type="ECO:0000256" key="15">
    <source>
        <dbReference type="ARBA" id="ARBA00049255"/>
    </source>
</evidence>
<dbReference type="NCBIfam" id="TIGR00468">
    <property type="entry name" value="pheS"/>
    <property type="match status" value="1"/>
</dbReference>
<dbReference type="InterPro" id="IPR045864">
    <property type="entry name" value="aa-tRNA-synth_II/BPL/LPL"/>
</dbReference>
<dbReference type="GO" id="GO:0005829">
    <property type="term" value="C:cytosol"/>
    <property type="evidence" value="ECO:0007669"/>
    <property type="project" value="TreeGrafter"/>
</dbReference>
<dbReference type="Pfam" id="PF01409">
    <property type="entry name" value="tRNA-synt_2d"/>
    <property type="match status" value="1"/>
</dbReference>
<evidence type="ECO:0000256" key="6">
    <source>
        <dbReference type="ARBA" id="ARBA00022490"/>
    </source>
</evidence>
<dbReference type="PANTHER" id="PTHR11538">
    <property type="entry name" value="PHENYLALANYL-TRNA SYNTHETASE"/>
    <property type="match status" value="1"/>
</dbReference>
<keyword evidence="8" id="KW-0479">Metal-binding</keyword>
<dbReference type="FunFam" id="3.30.930.10:FF:000033">
    <property type="entry name" value="Phenylalanine--tRNA ligase alpha subunit"/>
    <property type="match status" value="1"/>
</dbReference>
<dbReference type="SUPFAM" id="SSF55681">
    <property type="entry name" value="Class II aaRS and biotin synthetases"/>
    <property type="match status" value="1"/>
</dbReference>
<keyword evidence="18" id="KW-1185">Reference proteome</keyword>
<dbReference type="PANTHER" id="PTHR11538:SF40">
    <property type="entry name" value="PHENYLALANINE--TRNA LIGASE ALPHA SUBUNIT"/>
    <property type="match status" value="1"/>
</dbReference>
<accession>A0AAD5GWD5</accession>
<keyword evidence="13" id="KW-0030">Aminoacyl-tRNA synthetase</keyword>
<evidence type="ECO:0000256" key="10">
    <source>
        <dbReference type="ARBA" id="ARBA00022840"/>
    </source>
</evidence>
<proteinExistence type="inferred from homology"/>
<dbReference type="Gene3D" id="3.30.1370.240">
    <property type="match status" value="1"/>
</dbReference>
<sequence length="403" mass="46175">MAEEAILGFLEHNEEIVDSGEFAVEKDISHEDIVKVVKSLHGYGLVVAQKKLGDSIFKIGCQQAMKNKWVEMGKTQVSRKVARVDDNVKALLIKINDGEALIQEDIDALKRRKLISPQIWKGYSVKKGPKYAPKRIKPATDLTRENLQRFEEMPTNNYVESSFWNFDALFQPQQHPARDSHDTFFLREPSTTKTLPEDYVQRVKQIHESGGHGSRGYGYDWKREEANKNLLRTHTTAVSSRMLYALAKKPFEAKRYYSIDRVFRNEAVDRTHLAEFHQIEGLICDRGLSLGDLQGVLHDFFSRLGMSNLRFKPAYNPYTEPSMEIFGYHEGLKKWVEVGNSGMFRPEMLLPMGLPEDVTVIAWGLSLERPTMILYGIDNIRDLFGHKVDLSLIKSNPICRIGL</sequence>
<gene>
    <name evidence="17" type="ORF">M8C21_014100</name>
</gene>
<comment type="catalytic activity">
    <reaction evidence="15">
        <text>tRNA(Phe) + L-phenylalanine + ATP = L-phenylalanyl-tRNA(Phe) + AMP + diphosphate + H(+)</text>
        <dbReference type="Rhea" id="RHEA:19413"/>
        <dbReference type="Rhea" id="RHEA-COMP:9668"/>
        <dbReference type="Rhea" id="RHEA-COMP:9699"/>
        <dbReference type="ChEBI" id="CHEBI:15378"/>
        <dbReference type="ChEBI" id="CHEBI:30616"/>
        <dbReference type="ChEBI" id="CHEBI:33019"/>
        <dbReference type="ChEBI" id="CHEBI:58095"/>
        <dbReference type="ChEBI" id="CHEBI:78442"/>
        <dbReference type="ChEBI" id="CHEBI:78531"/>
        <dbReference type="ChEBI" id="CHEBI:456215"/>
        <dbReference type="EC" id="6.1.1.20"/>
    </reaction>
</comment>
<dbReference type="Pfam" id="PF18553">
    <property type="entry name" value="PheRS_DBD3"/>
    <property type="match status" value="1"/>
</dbReference>
<keyword evidence="6" id="KW-0963">Cytoplasm</keyword>
<organism evidence="17 18">
    <name type="scientific">Ambrosia artemisiifolia</name>
    <name type="common">Common ragweed</name>
    <dbReference type="NCBI Taxonomy" id="4212"/>
    <lineage>
        <taxon>Eukaryota</taxon>
        <taxon>Viridiplantae</taxon>
        <taxon>Streptophyta</taxon>
        <taxon>Embryophyta</taxon>
        <taxon>Tracheophyta</taxon>
        <taxon>Spermatophyta</taxon>
        <taxon>Magnoliopsida</taxon>
        <taxon>eudicotyledons</taxon>
        <taxon>Gunneridae</taxon>
        <taxon>Pentapetalae</taxon>
        <taxon>asterids</taxon>
        <taxon>campanulids</taxon>
        <taxon>Asterales</taxon>
        <taxon>Asteraceae</taxon>
        <taxon>Asteroideae</taxon>
        <taxon>Heliantheae alliance</taxon>
        <taxon>Heliantheae</taxon>
        <taxon>Ambrosia</taxon>
    </lineage>
</organism>
<dbReference type="GO" id="GO:0009328">
    <property type="term" value="C:phenylalanine-tRNA ligase complex"/>
    <property type="evidence" value="ECO:0007669"/>
    <property type="project" value="TreeGrafter"/>
</dbReference>
<comment type="similarity">
    <text evidence="3">Belongs to the class-II aminoacyl-tRNA synthetase family. Phe-tRNA synthetase alpha subunit type 2 subfamily.</text>
</comment>
<evidence type="ECO:0000256" key="9">
    <source>
        <dbReference type="ARBA" id="ARBA00022741"/>
    </source>
</evidence>
<evidence type="ECO:0000256" key="1">
    <source>
        <dbReference type="ARBA" id="ARBA00001946"/>
    </source>
</evidence>
<dbReference type="CDD" id="cd00496">
    <property type="entry name" value="PheRS_alpha_core"/>
    <property type="match status" value="1"/>
</dbReference>
<dbReference type="Proteomes" id="UP001206925">
    <property type="component" value="Unassembled WGS sequence"/>
</dbReference>
<evidence type="ECO:0000256" key="5">
    <source>
        <dbReference type="ARBA" id="ARBA00012814"/>
    </source>
</evidence>
<dbReference type="EC" id="6.1.1.20" evidence="5"/>
<evidence type="ECO:0000256" key="14">
    <source>
        <dbReference type="ARBA" id="ARBA00030612"/>
    </source>
</evidence>
<comment type="subcellular location">
    <subcellularLocation>
        <location evidence="2">Cytoplasm</location>
    </subcellularLocation>
</comment>
<dbReference type="InterPro" id="IPR004529">
    <property type="entry name" value="Phe-tRNA-synth_IIc_asu"/>
</dbReference>
<evidence type="ECO:0000256" key="3">
    <source>
        <dbReference type="ARBA" id="ARBA00006703"/>
    </source>
</evidence>
<evidence type="ECO:0000256" key="12">
    <source>
        <dbReference type="ARBA" id="ARBA00022917"/>
    </source>
</evidence>
<comment type="caution">
    <text evidence="17">The sequence shown here is derived from an EMBL/GenBank/DDBJ whole genome shotgun (WGS) entry which is preliminary data.</text>
</comment>
<comment type="cofactor">
    <cofactor evidence="1">
        <name>Mg(2+)</name>
        <dbReference type="ChEBI" id="CHEBI:18420"/>
    </cofactor>
</comment>
<keyword evidence="9" id="KW-0547">Nucleotide-binding</keyword>
<keyword evidence="10" id="KW-0067">ATP-binding</keyword>
<protein>
    <recommendedName>
        <fullName evidence="5">phenylalanine--tRNA ligase</fullName>
        <ecNumber evidence="5">6.1.1.20</ecNumber>
    </recommendedName>
    <alternativeName>
        <fullName evidence="14">Phenylalanyl-tRNA synthetase alpha subunit</fullName>
    </alternativeName>
</protein>
<evidence type="ECO:0000313" key="18">
    <source>
        <dbReference type="Proteomes" id="UP001206925"/>
    </source>
</evidence>
<evidence type="ECO:0000313" key="17">
    <source>
        <dbReference type="EMBL" id="KAI7755559.1"/>
    </source>
</evidence>
<feature type="domain" description="Aminoacyl-transfer RNA synthetases class-II family profile" evidence="16">
    <location>
        <begin position="255"/>
        <end position="397"/>
    </location>
</feature>
<keyword evidence="12" id="KW-0648">Protein biosynthesis</keyword>
<reference evidence="17" key="1">
    <citation type="submission" date="2022-06" db="EMBL/GenBank/DDBJ databases">
        <title>Uncovering the hologenomic basis of an extraordinary plant invasion.</title>
        <authorList>
            <person name="Bieker V.C."/>
            <person name="Martin M.D."/>
            <person name="Gilbert T."/>
            <person name="Hodgins K."/>
            <person name="Battlay P."/>
            <person name="Petersen B."/>
            <person name="Wilson J."/>
        </authorList>
    </citation>
    <scope>NUCLEOTIDE SEQUENCE</scope>
    <source>
        <strain evidence="17">AA19_3_7</strain>
        <tissue evidence="17">Leaf</tissue>
    </source>
</reference>
<dbReference type="InterPro" id="IPR040725">
    <property type="entry name" value="PheRS_DBD3"/>
</dbReference>
<dbReference type="PROSITE" id="PS50862">
    <property type="entry name" value="AA_TRNA_LIGASE_II"/>
    <property type="match status" value="1"/>
</dbReference>
<dbReference type="InterPro" id="IPR006195">
    <property type="entry name" value="aa-tRNA-synth_II"/>
</dbReference>
<evidence type="ECO:0000256" key="13">
    <source>
        <dbReference type="ARBA" id="ARBA00023146"/>
    </source>
</evidence>
<name>A0AAD5GWD5_AMBAR</name>
<keyword evidence="7" id="KW-0436">Ligase</keyword>
<dbReference type="Gene3D" id="3.30.930.10">
    <property type="entry name" value="Bira Bifunctional Protein, Domain 2"/>
    <property type="match status" value="1"/>
</dbReference>
<evidence type="ECO:0000256" key="8">
    <source>
        <dbReference type="ARBA" id="ARBA00022723"/>
    </source>
</evidence>
<dbReference type="GO" id="GO:0005524">
    <property type="term" value="F:ATP binding"/>
    <property type="evidence" value="ECO:0007669"/>
    <property type="project" value="UniProtKB-KW"/>
</dbReference>
<dbReference type="GO" id="GO:0006432">
    <property type="term" value="P:phenylalanyl-tRNA aminoacylation"/>
    <property type="evidence" value="ECO:0007669"/>
    <property type="project" value="InterPro"/>
</dbReference>
<keyword evidence="11" id="KW-0460">Magnesium</keyword>
<evidence type="ECO:0000259" key="16">
    <source>
        <dbReference type="PROSITE" id="PS50862"/>
    </source>
</evidence>
<comment type="subunit">
    <text evidence="4">Tetramer of two alpha and two beta subunits.</text>
</comment>
<dbReference type="GO" id="GO:0046872">
    <property type="term" value="F:metal ion binding"/>
    <property type="evidence" value="ECO:0007669"/>
    <property type="project" value="UniProtKB-KW"/>
</dbReference>
<evidence type="ECO:0000256" key="2">
    <source>
        <dbReference type="ARBA" id="ARBA00004496"/>
    </source>
</evidence>